<name>K7ZC53_BDEBC</name>
<sequence>MVLILDGKEVAKEVRASLVPRVAKFKETYGRAPHLSVVIVGDDKASHVYVKNKKIACEKIGMTSTIHTLPAETTQSELNQILSKLNNDNGVDGILVQFPLPKHLSADEVLKLVSAEKDADGLTYESLGYFFAGKPLVSPCTPAGVMEILKHYRIPVEGKRAVVVGRSNIVGKPMALLLTEANATVTLCHSKTSNMSELTKQADLVVVAAGKARLLGKEDFKKDAIVIDVGMHGSGQGGKLCGDVRFEELDGWAKAATPVPGGVGPMTIAMLLKNTCQLAEQRARDPQF</sequence>
<keyword evidence="6 12" id="KW-0378">Hydrolase</keyword>
<feature type="binding site" evidence="12">
    <location>
        <begin position="165"/>
        <end position="167"/>
    </location>
    <ligand>
        <name>NADP(+)</name>
        <dbReference type="ChEBI" id="CHEBI:58349"/>
    </ligand>
</feature>
<dbReference type="Gene3D" id="3.40.50.720">
    <property type="entry name" value="NAD(P)-binding Rossmann-like Domain"/>
    <property type="match status" value="1"/>
</dbReference>
<dbReference type="PRINTS" id="PR00085">
    <property type="entry name" value="THFDHDRGNASE"/>
</dbReference>
<dbReference type="GO" id="GO:0004488">
    <property type="term" value="F:methylenetetrahydrofolate dehydrogenase (NADP+) activity"/>
    <property type="evidence" value="ECO:0007669"/>
    <property type="project" value="UniProtKB-UniRule"/>
</dbReference>
<dbReference type="InterPro" id="IPR036291">
    <property type="entry name" value="NAD(P)-bd_dom_sf"/>
</dbReference>
<dbReference type="InterPro" id="IPR020630">
    <property type="entry name" value="THF_DH/CycHdrlase_cat_dom"/>
</dbReference>
<comment type="function">
    <text evidence="12">Catalyzes the oxidation of 5,10-methylenetetrahydrofolate to 5,10-methenyltetrahydrofolate and then the hydrolysis of 5,10-methenyltetrahydrofolate to 10-formyltetrahydrofolate.</text>
</comment>
<dbReference type="HOGENOM" id="CLU_034045_2_1_7"/>
<evidence type="ECO:0000256" key="11">
    <source>
        <dbReference type="ARBA" id="ARBA00023268"/>
    </source>
</evidence>
<dbReference type="Pfam" id="PF00763">
    <property type="entry name" value="THF_DHG_CYH"/>
    <property type="match status" value="1"/>
</dbReference>
<evidence type="ECO:0000259" key="14">
    <source>
        <dbReference type="Pfam" id="PF02882"/>
    </source>
</evidence>
<dbReference type="AlphaFoldDB" id="K7ZC53"/>
<dbReference type="PROSITE" id="PS00767">
    <property type="entry name" value="THF_DHG_CYH_2"/>
    <property type="match status" value="1"/>
</dbReference>
<accession>K7ZC53</accession>
<dbReference type="Gene3D" id="3.40.50.10860">
    <property type="entry name" value="Leucine Dehydrogenase, chain A, domain 1"/>
    <property type="match status" value="1"/>
</dbReference>
<dbReference type="GO" id="GO:0009086">
    <property type="term" value="P:methionine biosynthetic process"/>
    <property type="evidence" value="ECO:0007669"/>
    <property type="project" value="UniProtKB-KW"/>
</dbReference>
<evidence type="ECO:0000313" key="16">
    <source>
        <dbReference type="Proteomes" id="UP000010074"/>
    </source>
</evidence>
<dbReference type="InterPro" id="IPR000672">
    <property type="entry name" value="THF_DH/CycHdrlase"/>
</dbReference>
<proteinExistence type="inferred from homology"/>
<dbReference type="NCBIfam" id="NF010783">
    <property type="entry name" value="PRK14186.1"/>
    <property type="match status" value="1"/>
</dbReference>
<comment type="caution">
    <text evidence="12">Lacks conserved residue(s) required for the propagation of feature annotation.</text>
</comment>
<dbReference type="Pfam" id="PF02882">
    <property type="entry name" value="THF_DHG_CYH_C"/>
    <property type="match status" value="1"/>
</dbReference>
<dbReference type="InterPro" id="IPR020867">
    <property type="entry name" value="THF_DH/CycHdrlase_CS"/>
</dbReference>
<dbReference type="EC" id="1.5.1.5" evidence="12"/>
<evidence type="ECO:0000256" key="9">
    <source>
        <dbReference type="ARBA" id="ARBA00023102"/>
    </source>
</evidence>
<dbReference type="HAMAP" id="MF_01576">
    <property type="entry name" value="THF_DHG_CYH"/>
    <property type="match status" value="1"/>
</dbReference>
<dbReference type="Proteomes" id="UP000010074">
    <property type="component" value="Chromosome"/>
</dbReference>
<comment type="pathway">
    <text evidence="1 12">One-carbon metabolism; tetrahydrofolate interconversion.</text>
</comment>
<dbReference type="FunFam" id="3.40.50.10860:FF:000005">
    <property type="entry name" value="C-1-tetrahydrofolate synthase, cytoplasmic, putative"/>
    <property type="match status" value="1"/>
</dbReference>
<evidence type="ECO:0000256" key="2">
    <source>
        <dbReference type="ARBA" id="ARBA00011738"/>
    </source>
</evidence>
<gene>
    <name evidence="12 15" type="primary">folD</name>
    <name evidence="15" type="ORF">Bdt_3219</name>
</gene>
<protein>
    <recommendedName>
        <fullName evidence="12">Bifunctional protein FolD</fullName>
    </recommendedName>
    <domain>
        <recommendedName>
            <fullName evidence="12">Methylenetetrahydrofolate dehydrogenase</fullName>
            <ecNumber evidence="12">1.5.1.5</ecNumber>
        </recommendedName>
    </domain>
    <domain>
        <recommendedName>
            <fullName evidence="12">Methenyltetrahydrofolate cyclohydrolase</fullName>
            <ecNumber evidence="12">3.5.4.9</ecNumber>
        </recommendedName>
    </domain>
</protein>
<feature type="domain" description="Tetrahydrofolate dehydrogenase/cyclohydrolase catalytic" evidence="13">
    <location>
        <begin position="5"/>
        <end position="120"/>
    </location>
</feature>
<evidence type="ECO:0000256" key="3">
    <source>
        <dbReference type="ARBA" id="ARBA00022563"/>
    </source>
</evidence>
<dbReference type="GO" id="GO:0000105">
    <property type="term" value="P:L-histidine biosynthetic process"/>
    <property type="evidence" value="ECO:0007669"/>
    <property type="project" value="UniProtKB-KW"/>
</dbReference>
<dbReference type="GO" id="GO:0006164">
    <property type="term" value="P:purine nucleotide biosynthetic process"/>
    <property type="evidence" value="ECO:0007669"/>
    <property type="project" value="UniProtKB-KW"/>
</dbReference>
<evidence type="ECO:0000313" key="15">
    <source>
        <dbReference type="EMBL" id="AFY02894.1"/>
    </source>
</evidence>
<dbReference type="SUPFAM" id="SSF51735">
    <property type="entry name" value="NAD(P)-binding Rossmann-fold domains"/>
    <property type="match status" value="1"/>
</dbReference>
<evidence type="ECO:0000256" key="6">
    <source>
        <dbReference type="ARBA" id="ARBA00022801"/>
    </source>
</evidence>
<evidence type="ECO:0000256" key="4">
    <source>
        <dbReference type="ARBA" id="ARBA00022605"/>
    </source>
</evidence>
<dbReference type="EMBL" id="CP002930">
    <property type="protein sequence ID" value="AFY02894.1"/>
    <property type="molecule type" value="Genomic_DNA"/>
</dbReference>
<keyword evidence="7 12" id="KW-0521">NADP</keyword>
<dbReference type="SUPFAM" id="SSF53223">
    <property type="entry name" value="Aminoacid dehydrogenase-like, N-terminal domain"/>
    <property type="match status" value="1"/>
</dbReference>
<evidence type="ECO:0000256" key="1">
    <source>
        <dbReference type="ARBA" id="ARBA00004777"/>
    </source>
</evidence>
<dbReference type="UniPathway" id="UPA00193"/>
<dbReference type="STRING" id="1069642.Bdt_3219"/>
<keyword evidence="9 12" id="KW-0368">Histidine biosynthesis</keyword>
<keyword evidence="4 12" id="KW-0028">Amino-acid biosynthesis</keyword>
<evidence type="ECO:0000256" key="7">
    <source>
        <dbReference type="ARBA" id="ARBA00022857"/>
    </source>
</evidence>
<feature type="domain" description="Tetrahydrofolate dehydrogenase/cyclohydrolase NAD(P)-binding" evidence="14">
    <location>
        <begin position="139"/>
        <end position="282"/>
    </location>
</feature>
<dbReference type="GO" id="GO:0035999">
    <property type="term" value="P:tetrahydrofolate interconversion"/>
    <property type="evidence" value="ECO:0007669"/>
    <property type="project" value="UniProtKB-UniRule"/>
</dbReference>
<dbReference type="FunFam" id="3.40.50.720:FF:000094">
    <property type="entry name" value="Bifunctional protein FolD"/>
    <property type="match status" value="1"/>
</dbReference>
<dbReference type="OrthoDB" id="5289895at2"/>
<comment type="subunit">
    <text evidence="2 12">Homodimer.</text>
</comment>
<dbReference type="KEGG" id="bbat:Bdt_3219"/>
<evidence type="ECO:0000256" key="10">
    <source>
        <dbReference type="ARBA" id="ARBA00023167"/>
    </source>
</evidence>
<keyword evidence="10 12" id="KW-0486">Methionine biosynthesis</keyword>
<dbReference type="PATRIC" id="fig|1069642.3.peg.3185"/>
<evidence type="ECO:0000256" key="5">
    <source>
        <dbReference type="ARBA" id="ARBA00022755"/>
    </source>
</evidence>
<dbReference type="InterPro" id="IPR046346">
    <property type="entry name" value="Aminoacid_DH-like_N_sf"/>
</dbReference>
<keyword evidence="11 12" id="KW-0511">Multifunctional enzyme</keyword>
<evidence type="ECO:0000259" key="13">
    <source>
        <dbReference type="Pfam" id="PF00763"/>
    </source>
</evidence>
<evidence type="ECO:0000256" key="12">
    <source>
        <dbReference type="HAMAP-Rule" id="MF_01576"/>
    </source>
</evidence>
<dbReference type="InterPro" id="IPR020631">
    <property type="entry name" value="THF_DH/CycHdrlase_NAD-bd_dom"/>
</dbReference>
<dbReference type="GO" id="GO:0004477">
    <property type="term" value="F:methenyltetrahydrofolate cyclohydrolase activity"/>
    <property type="evidence" value="ECO:0007669"/>
    <property type="project" value="UniProtKB-UniRule"/>
</dbReference>
<dbReference type="GO" id="GO:0005829">
    <property type="term" value="C:cytosol"/>
    <property type="evidence" value="ECO:0007669"/>
    <property type="project" value="TreeGrafter"/>
</dbReference>
<organism evidence="15 16">
    <name type="scientific">Bdellovibrio bacteriovorus str. Tiberius</name>
    <dbReference type="NCBI Taxonomy" id="1069642"/>
    <lineage>
        <taxon>Bacteria</taxon>
        <taxon>Pseudomonadati</taxon>
        <taxon>Bdellovibrionota</taxon>
        <taxon>Bdellovibrionia</taxon>
        <taxon>Bdellovibrionales</taxon>
        <taxon>Pseudobdellovibrionaceae</taxon>
        <taxon>Bdellovibrio</taxon>
    </lineage>
</organism>
<dbReference type="PANTHER" id="PTHR48099:SF5">
    <property type="entry name" value="C-1-TETRAHYDROFOLATE SYNTHASE, CYTOPLASMIC"/>
    <property type="match status" value="1"/>
</dbReference>
<dbReference type="PANTHER" id="PTHR48099">
    <property type="entry name" value="C-1-TETRAHYDROFOLATE SYNTHASE, CYTOPLASMIC-RELATED"/>
    <property type="match status" value="1"/>
</dbReference>
<evidence type="ECO:0000256" key="8">
    <source>
        <dbReference type="ARBA" id="ARBA00023002"/>
    </source>
</evidence>
<comment type="catalytic activity">
    <reaction evidence="12">
        <text>(6R)-5,10-methenyltetrahydrofolate + H2O = (6R)-10-formyltetrahydrofolate + H(+)</text>
        <dbReference type="Rhea" id="RHEA:23700"/>
        <dbReference type="ChEBI" id="CHEBI:15377"/>
        <dbReference type="ChEBI" id="CHEBI:15378"/>
        <dbReference type="ChEBI" id="CHEBI:57455"/>
        <dbReference type="ChEBI" id="CHEBI:195366"/>
        <dbReference type="EC" id="3.5.4.9"/>
    </reaction>
</comment>
<comment type="similarity">
    <text evidence="12">Belongs to the tetrahydrofolate dehydrogenase/cyclohydrolase family.</text>
</comment>
<reference evidence="15 16" key="1">
    <citation type="journal article" date="2012" name="BMC Genomics">
        <title>Genome analysis of a simultaneously predatory and prey-independent, novel Bdellovibrio bacteriovorus from the River Tiber, supports in silico predictions of both ancient and recent lateral gene transfer from diverse bacteria.</title>
        <authorList>
            <person name="Hobley L."/>
            <person name="Lerner T.R."/>
            <person name="Williams L.E."/>
            <person name="Lambert C."/>
            <person name="Till R."/>
            <person name="Milner D.S."/>
            <person name="Basford S.M."/>
            <person name="Capeness M.J."/>
            <person name="Fenton A.K."/>
            <person name="Atterbury R.J."/>
            <person name="Harris M.A."/>
            <person name="Sockett R.E."/>
        </authorList>
    </citation>
    <scope>NUCLEOTIDE SEQUENCE [LARGE SCALE GENOMIC DNA]</scope>
    <source>
        <strain evidence="15 16">Tiberius</strain>
    </source>
</reference>
<dbReference type="EC" id="3.5.4.9" evidence="12"/>
<keyword evidence="5 12" id="KW-0658">Purine biosynthesis</keyword>
<comment type="catalytic activity">
    <reaction evidence="12">
        <text>(6R)-5,10-methylene-5,6,7,8-tetrahydrofolate + NADP(+) = (6R)-5,10-methenyltetrahydrofolate + NADPH</text>
        <dbReference type="Rhea" id="RHEA:22812"/>
        <dbReference type="ChEBI" id="CHEBI:15636"/>
        <dbReference type="ChEBI" id="CHEBI:57455"/>
        <dbReference type="ChEBI" id="CHEBI:57783"/>
        <dbReference type="ChEBI" id="CHEBI:58349"/>
        <dbReference type="EC" id="1.5.1.5"/>
    </reaction>
</comment>
<dbReference type="CDD" id="cd01080">
    <property type="entry name" value="NAD_bind_m-THF_DH_Cyclohyd"/>
    <property type="match status" value="1"/>
</dbReference>
<dbReference type="RefSeq" id="WP_015092308.1">
    <property type="nucleotide sequence ID" value="NC_019567.1"/>
</dbReference>
<keyword evidence="3 12" id="KW-0554">One-carbon metabolism</keyword>
<keyword evidence="8 12" id="KW-0560">Oxidoreductase</keyword>